<dbReference type="GO" id="GO:0007029">
    <property type="term" value="P:endoplasmic reticulum organization"/>
    <property type="evidence" value="ECO:0007669"/>
    <property type="project" value="InterPro"/>
</dbReference>
<dbReference type="InterPro" id="IPR009787">
    <property type="entry name" value="Jagunal"/>
</dbReference>
<dbReference type="Pfam" id="PF07086">
    <property type="entry name" value="Jagunal"/>
    <property type="match status" value="1"/>
</dbReference>
<proteinExistence type="inferred from homology"/>
<evidence type="ECO:0000313" key="8">
    <source>
        <dbReference type="WBParaSite" id="MCU_009466-RA"/>
    </source>
</evidence>
<dbReference type="WBParaSite" id="MCU_009466-RA">
    <property type="protein sequence ID" value="MCU_009466-RA"/>
    <property type="gene ID" value="MCU_009466"/>
</dbReference>
<organism evidence="8">
    <name type="scientific">Mesocestoides corti</name>
    <name type="common">Flatworm</name>
    <dbReference type="NCBI Taxonomy" id="53468"/>
    <lineage>
        <taxon>Eukaryota</taxon>
        <taxon>Metazoa</taxon>
        <taxon>Spiralia</taxon>
        <taxon>Lophotrochozoa</taxon>
        <taxon>Platyhelminthes</taxon>
        <taxon>Cestoda</taxon>
        <taxon>Eucestoda</taxon>
        <taxon>Cyclophyllidea</taxon>
        <taxon>Mesocestoididae</taxon>
        <taxon>Mesocestoides</taxon>
    </lineage>
</organism>
<sequence>MASRCGARPIGSDGSDFQHRERVVEPYSQSSLFKKRLRTTFFLHIALWFLVAMKLLPDILFKFGLVSRLFMRKYPLPPNDLWEYAWAFGSVLPVLFGYLSFGKNKVYLIRLSLLGTIVFGFVPIVMGCFLRAYELMDYYYTKQSRHNLFNFPFVVLIYIFFSICIQIHSFSLYFSWKLMTIWSRLSKKHV</sequence>
<feature type="transmembrane region" description="Helical" evidence="7">
    <location>
        <begin position="113"/>
        <end position="133"/>
    </location>
</feature>
<dbReference type="PANTHER" id="PTHR20955:SF1">
    <property type="entry name" value="PROTEIN JAGUNAL HOMOLOG 1"/>
    <property type="match status" value="1"/>
</dbReference>
<evidence type="ECO:0000256" key="6">
    <source>
        <dbReference type="ARBA" id="ARBA00023136"/>
    </source>
</evidence>
<dbReference type="GO" id="GO:0005789">
    <property type="term" value="C:endoplasmic reticulum membrane"/>
    <property type="evidence" value="ECO:0007669"/>
    <property type="project" value="UniProtKB-SubCell"/>
</dbReference>
<dbReference type="GO" id="GO:0016192">
    <property type="term" value="P:vesicle-mediated transport"/>
    <property type="evidence" value="ECO:0007669"/>
    <property type="project" value="TreeGrafter"/>
</dbReference>
<comment type="similarity">
    <text evidence="2">Belongs to the jagunal family.</text>
</comment>
<feature type="transmembrane region" description="Helical" evidence="7">
    <location>
        <begin position="153"/>
        <end position="176"/>
    </location>
</feature>
<feature type="transmembrane region" description="Helical" evidence="7">
    <location>
        <begin position="41"/>
        <end position="61"/>
    </location>
</feature>
<protein>
    <submittedName>
        <fullName evidence="8">Protein jagunal</fullName>
    </submittedName>
</protein>
<comment type="subcellular location">
    <subcellularLocation>
        <location evidence="1">Endoplasmic reticulum membrane</location>
        <topology evidence="1">Multi-pass membrane protein</topology>
    </subcellularLocation>
</comment>
<evidence type="ECO:0000256" key="1">
    <source>
        <dbReference type="ARBA" id="ARBA00004477"/>
    </source>
</evidence>
<evidence type="ECO:0000256" key="5">
    <source>
        <dbReference type="ARBA" id="ARBA00022989"/>
    </source>
</evidence>
<feature type="transmembrane region" description="Helical" evidence="7">
    <location>
        <begin position="81"/>
        <end position="101"/>
    </location>
</feature>
<name>A0A5K3FLT1_MESCO</name>
<keyword evidence="3 7" id="KW-0812">Transmembrane</keyword>
<dbReference type="AlphaFoldDB" id="A0A5K3FLT1"/>
<evidence type="ECO:0000256" key="3">
    <source>
        <dbReference type="ARBA" id="ARBA00022692"/>
    </source>
</evidence>
<evidence type="ECO:0000256" key="7">
    <source>
        <dbReference type="SAM" id="Phobius"/>
    </source>
</evidence>
<accession>A0A5K3FLT1</accession>
<keyword evidence="6 7" id="KW-0472">Membrane</keyword>
<evidence type="ECO:0000256" key="4">
    <source>
        <dbReference type="ARBA" id="ARBA00022824"/>
    </source>
</evidence>
<evidence type="ECO:0000256" key="2">
    <source>
        <dbReference type="ARBA" id="ARBA00008462"/>
    </source>
</evidence>
<keyword evidence="4" id="KW-0256">Endoplasmic reticulum</keyword>
<dbReference type="PANTHER" id="PTHR20955">
    <property type="entry name" value="PROTEIN JAGUNAL HOMOLOG 1"/>
    <property type="match status" value="1"/>
</dbReference>
<reference evidence="8" key="1">
    <citation type="submission" date="2019-11" db="UniProtKB">
        <authorList>
            <consortium name="WormBaseParasite"/>
        </authorList>
    </citation>
    <scope>IDENTIFICATION</scope>
</reference>
<keyword evidence="5 7" id="KW-1133">Transmembrane helix</keyword>